<dbReference type="EMBL" id="CP046883">
    <property type="protein sequence ID" value="QNH96780.1"/>
    <property type="molecule type" value="Genomic_DNA"/>
</dbReference>
<feature type="compositionally biased region" description="Polar residues" evidence="1">
    <location>
        <begin position="180"/>
        <end position="207"/>
    </location>
</feature>
<dbReference type="Gene3D" id="3.40.50.2300">
    <property type="match status" value="1"/>
</dbReference>
<organism evidence="3 4">
    <name type="scientific">Corynebacterium anserum</name>
    <dbReference type="NCBI Taxonomy" id="2684406"/>
    <lineage>
        <taxon>Bacteria</taxon>
        <taxon>Bacillati</taxon>
        <taxon>Actinomycetota</taxon>
        <taxon>Actinomycetes</taxon>
        <taxon>Mycobacteriales</taxon>
        <taxon>Corynebacteriaceae</taxon>
        <taxon>Corynebacterium</taxon>
    </lineage>
</organism>
<protein>
    <recommendedName>
        <fullName evidence="2">Phosphotyrosine protein phosphatase I domain-containing protein</fullName>
    </recommendedName>
</protein>
<gene>
    <name evidence="3" type="ORF">GP473_09105</name>
</gene>
<keyword evidence="4" id="KW-1185">Reference proteome</keyword>
<dbReference type="Proteomes" id="UP000515275">
    <property type="component" value="Chromosome"/>
</dbReference>
<sequence length="282" mass="30329">MITSIMAVCTANQCRSPYIELQLRHALAALSPSVAHAVTICSAGTQATNGTSIHPSTARTLLEQLPSTTPDHTLFAFSNQPSSNLDQATSAPGLPDFTDDHIISTNRTLSGFRSTFLTPRLARQQDLILCATDAHRQQVVRRSPAMTHKTVVLGRLAESLRLLQGNAQIDSLATIEDTARTTTRGQPQNAVQSTPQGTASQGTSPTTYPVAHIPDLSTLLHTLPSLPGDPASFDCPDPIGRSEDFFDATAARLNRDIEPIARWIVALHTKQIHSNDTAAARE</sequence>
<evidence type="ECO:0000259" key="2">
    <source>
        <dbReference type="Pfam" id="PF01451"/>
    </source>
</evidence>
<dbReference type="SUPFAM" id="SSF52788">
    <property type="entry name" value="Phosphotyrosine protein phosphatases I"/>
    <property type="match status" value="1"/>
</dbReference>
<name>A0A7G7YQL0_9CORY</name>
<dbReference type="InterPro" id="IPR023485">
    <property type="entry name" value="Ptyr_pPase"/>
</dbReference>
<dbReference type="KEGG" id="cans:GP473_09105"/>
<dbReference type="Pfam" id="PF01451">
    <property type="entry name" value="LMWPc"/>
    <property type="match status" value="1"/>
</dbReference>
<dbReference type="AlphaFoldDB" id="A0A7G7YQL0"/>
<evidence type="ECO:0000313" key="3">
    <source>
        <dbReference type="EMBL" id="QNH96780.1"/>
    </source>
</evidence>
<dbReference type="RefSeq" id="WP_186276890.1">
    <property type="nucleotide sequence ID" value="NZ_CP046883.1"/>
</dbReference>
<accession>A0A7G7YQL0</accession>
<dbReference type="InterPro" id="IPR036196">
    <property type="entry name" value="Ptyr_pPase_sf"/>
</dbReference>
<reference evidence="3 4" key="1">
    <citation type="submission" date="2019-12" db="EMBL/GenBank/DDBJ databases">
        <title>Corynebacterium sp. nov., isolated from feces of the Anser Albifrons in China.</title>
        <authorList>
            <person name="Liu Q."/>
        </authorList>
    </citation>
    <scope>NUCLEOTIDE SEQUENCE [LARGE SCALE GENOMIC DNA]</scope>
    <source>
        <strain evidence="3 4">23H37-10</strain>
    </source>
</reference>
<feature type="domain" description="Phosphotyrosine protein phosphatase I" evidence="2">
    <location>
        <begin position="5"/>
        <end position="64"/>
    </location>
</feature>
<feature type="region of interest" description="Disordered" evidence="1">
    <location>
        <begin position="179"/>
        <end position="209"/>
    </location>
</feature>
<proteinExistence type="predicted"/>
<evidence type="ECO:0000256" key="1">
    <source>
        <dbReference type="SAM" id="MobiDB-lite"/>
    </source>
</evidence>
<evidence type="ECO:0000313" key="4">
    <source>
        <dbReference type="Proteomes" id="UP000515275"/>
    </source>
</evidence>